<evidence type="ECO:0000313" key="2">
    <source>
        <dbReference type="EMBL" id="GAP64288.1"/>
    </source>
</evidence>
<evidence type="ECO:0000313" key="3">
    <source>
        <dbReference type="EMBL" id="KPL87861.1"/>
    </source>
</evidence>
<dbReference type="AlphaFoldDB" id="A0A0M9UDQ0"/>
<dbReference type="EMBL" id="BBZA01000242">
    <property type="protein sequence ID" value="GAP64288.1"/>
    <property type="molecule type" value="Genomic_DNA"/>
</dbReference>
<dbReference type="Pfam" id="PF14361">
    <property type="entry name" value="RsbRD_N"/>
    <property type="match status" value="1"/>
</dbReference>
<gene>
    <name evidence="2" type="ORF">ARMA_2711</name>
    <name evidence="3" type="ORF">SE16_09975</name>
</gene>
<dbReference type="InterPro" id="IPR009061">
    <property type="entry name" value="DNA-bd_dom_put_sf"/>
</dbReference>
<dbReference type="SUPFAM" id="SSF46955">
    <property type="entry name" value="Putative DNA-binding domain"/>
    <property type="match status" value="1"/>
</dbReference>
<dbReference type="InterPro" id="IPR041657">
    <property type="entry name" value="HTH_17"/>
</dbReference>
<dbReference type="NCBIfam" id="TIGR01764">
    <property type="entry name" value="excise"/>
    <property type="match status" value="1"/>
</dbReference>
<dbReference type="GO" id="GO:0006355">
    <property type="term" value="P:regulation of DNA-templated transcription"/>
    <property type="evidence" value="ECO:0007669"/>
    <property type="project" value="InterPro"/>
</dbReference>
<dbReference type="Pfam" id="PF12728">
    <property type="entry name" value="HTH_17"/>
    <property type="match status" value="1"/>
</dbReference>
<dbReference type="PATRIC" id="fig|872965.6.peg.2042"/>
<keyword evidence="4" id="KW-1185">Reference proteome</keyword>
<dbReference type="GO" id="GO:0003677">
    <property type="term" value="F:DNA binding"/>
    <property type="evidence" value="ECO:0007669"/>
    <property type="project" value="InterPro"/>
</dbReference>
<dbReference type="Proteomes" id="UP000037784">
    <property type="component" value="Unassembled WGS sequence"/>
</dbReference>
<protein>
    <recommendedName>
        <fullName evidence="1">HTH merR-type domain-containing protein</fullName>
    </recommendedName>
</protein>
<proteinExistence type="predicted"/>
<name>A0A0M9UDQ0_9CHLR</name>
<feature type="domain" description="HTH merR-type" evidence="1">
    <location>
        <begin position="1"/>
        <end position="52"/>
    </location>
</feature>
<dbReference type="InterPro" id="IPR025751">
    <property type="entry name" value="RsbRD_N_dom"/>
</dbReference>
<evidence type="ECO:0000259" key="1">
    <source>
        <dbReference type="PROSITE" id="PS50937"/>
    </source>
</evidence>
<dbReference type="OrthoDB" id="166697at2"/>
<comment type="caution">
    <text evidence="2">The sequence shown here is derived from an EMBL/GenBank/DDBJ whole genome shotgun (WGS) entry which is preliminary data.</text>
</comment>
<dbReference type="STRING" id="872965.SE16_09975"/>
<evidence type="ECO:0000313" key="4">
    <source>
        <dbReference type="Proteomes" id="UP000037784"/>
    </source>
</evidence>
<organism evidence="2 4">
    <name type="scientific">Ardenticatena maritima</name>
    <dbReference type="NCBI Taxonomy" id="872965"/>
    <lineage>
        <taxon>Bacteria</taxon>
        <taxon>Bacillati</taxon>
        <taxon>Chloroflexota</taxon>
        <taxon>Ardenticatenia</taxon>
        <taxon>Ardenticatenales</taxon>
        <taxon>Ardenticatenaceae</taxon>
        <taxon>Ardenticatena</taxon>
    </lineage>
</organism>
<reference evidence="4" key="3">
    <citation type="submission" date="2015-08" db="EMBL/GenBank/DDBJ databases">
        <title>Draft Genome Sequence of a Heterotrophic Facultative Anaerobic Bacterium Ardenticatena maritima Strain 110S.</title>
        <authorList>
            <person name="Kawaichi S."/>
            <person name="Yoshida T."/>
            <person name="Sako Y."/>
            <person name="Nakamura R."/>
        </authorList>
    </citation>
    <scope>NUCLEOTIDE SEQUENCE [LARGE SCALE GENOMIC DNA]</scope>
    <source>
        <strain evidence="4">110S</strain>
    </source>
</reference>
<dbReference type="InterPro" id="IPR010093">
    <property type="entry name" value="SinI_DNA-bd"/>
</dbReference>
<dbReference type="PROSITE" id="PS50937">
    <property type="entry name" value="HTH_MERR_2"/>
    <property type="match status" value="1"/>
</dbReference>
<dbReference type="Gene3D" id="1.10.1660.10">
    <property type="match status" value="1"/>
</dbReference>
<evidence type="ECO:0000313" key="5">
    <source>
        <dbReference type="Proteomes" id="UP000050502"/>
    </source>
</evidence>
<dbReference type="Proteomes" id="UP000050502">
    <property type="component" value="Unassembled WGS sequence"/>
</dbReference>
<accession>A0A0M9UDQ0</accession>
<dbReference type="RefSeq" id="WP_054493994.1">
    <property type="nucleotide sequence ID" value="NZ_BBZA01000242.1"/>
</dbReference>
<sequence>MSEWLTLKEASDLLGVHPSTLRRWSDEGKINTIRTRGGHRRFHRRDIEALLQQGITSHSEPQIDSLAGRVHSQHPEWGQTLGKEARTQARELGQRLLGLLMQYILQAGDETRLLQQSRDVGREYGRLIAAAGFSLLETVEAFLYFRRQVTTMALKLPSFPQPEDSQALRELHERLDHFMNEVLLGTIEGFESVSMKG</sequence>
<dbReference type="InterPro" id="IPR000551">
    <property type="entry name" value="MerR-type_HTH_dom"/>
</dbReference>
<dbReference type="InParanoid" id="A0A0M9UDQ0"/>
<dbReference type="EMBL" id="LGKN01000005">
    <property type="protein sequence ID" value="KPL87861.1"/>
    <property type="molecule type" value="Genomic_DNA"/>
</dbReference>
<reference evidence="2 4" key="1">
    <citation type="journal article" date="2015" name="Genome Announc.">
        <title>Draft Genome Sequence of a Heterotrophic Facultative Anaerobic Thermophilic Bacterium, Ardenticatena maritima Strain 110ST.</title>
        <authorList>
            <person name="Kawaichi S."/>
            <person name="Yoshida T."/>
            <person name="Sako Y."/>
            <person name="Nakamura R."/>
        </authorList>
    </citation>
    <scope>NUCLEOTIDE SEQUENCE [LARGE SCALE GENOMIC DNA]</scope>
    <source>
        <strain evidence="2 4">110S</strain>
    </source>
</reference>
<reference evidence="3 5" key="2">
    <citation type="submission" date="2015-07" db="EMBL/GenBank/DDBJ databases">
        <title>Whole genome sequence of Ardenticatena maritima DSM 23922.</title>
        <authorList>
            <person name="Hemp J."/>
            <person name="Ward L.M."/>
            <person name="Pace L.A."/>
            <person name="Fischer W.W."/>
        </authorList>
    </citation>
    <scope>NUCLEOTIDE SEQUENCE [LARGE SCALE GENOMIC DNA]</scope>
    <source>
        <strain evidence="3 5">110S</strain>
    </source>
</reference>